<feature type="transmembrane region" description="Helical" evidence="3">
    <location>
        <begin position="142"/>
        <end position="160"/>
    </location>
</feature>
<evidence type="ECO:0000256" key="2">
    <source>
        <dbReference type="SAM" id="MobiDB-lite"/>
    </source>
</evidence>
<feature type="compositionally biased region" description="Low complexity" evidence="2">
    <location>
        <begin position="508"/>
        <end position="520"/>
    </location>
</feature>
<name>A0ABD3RSC7_9STRA</name>
<evidence type="ECO:0000313" key="5">
    <source>
        <dbReference type="Proteomes" id="UP001530377"/>
    </source>
</evidence>
<dbReference type="PANTHER" id="PTHR13037:SF24">
    <property type="entry name" value="POLYCOMB PROTEIN PCL-RELATED"/>
    <property type="match status" value="1"/>
</dbReference>
<gene>
    <name evidence="4" type="ORF">ACHAXA_002263</name>
</gene>
<feature type="compositionally biased region" description="Polar residues" evidence="2">
    <location>
        <begin position="922"/>
        <end position="931"/>
    </location>
</feature>
<keyword evidence="3" id="KW-1133">Transmembrane helix</keyword>
<comment type="caution">
    <text evidence="4">The sequence shown here is derived from an EMBL/GenBank/DDBJ whole genome shotgun (WGS) entry which is preliminary data.</text>
</comment>
<feature type="compositionally biased region" description="Polar residues" evidence="2">
    <location>
        <begin position="632"/>
        <end position="642"/>
    </location>
</feature>
<keyword evidence="3" id="KW-0812">Transmembrane</keyword>
<feature type="compositionally biased region" description="Polar residues" evidence="2">
    <location>
        <begin position="808"/>
        <end position="824"/>
    </location>
</feature>
<dbReference type="AlphaFoldDB" id="A0ABD3RSC7"/>
<evidence type="ECO:0000256" key="3">
    <source>
        <dbReference type="SAM" id="Phobius"/>
    </source>
</evidence>
<protein>
    <recommendedName>
        <fullName evidence="6">Chitin-binding type-1 domain-containing protein</fullName>
    </recommendedName>
</protein>
<keyword evidence="5" id="KW-1185">Reference proteome</keyword>
<feature type="region of interest" description="Disordered" evidence="2">
    <location>
        <begin position="805"/>
        <end position="830"/>
    </location>
</feature>
<feature type="region of interest" description="Disordered" evidence="2">
    <location>
        <begin position="488"/>
        <end position="520"/>
    </location>
</feature>
<feature type="compositionally biased region" description="Pro residues" evidence="2">
    <location>
        <begin position="646"/>
        <end position="655"/>
    </location>
</feature>
<organism evidence="4 5">
    <name type="scientific">Cyclostephanos tholiformis</name>
    <dbReference type="NCBI Taxonomy" id="382380"/>
    <lineage>
        <taxon>Eukaryota</taxon>
        <taxon>Sar</taxon>
        <taxon>Stramenopiles</taxon>
        <taxon>Ochrophyta</taxon>
        <taxon>Bacillariophyta</taxon>
        <taxon>Coscinodiscophyceae</taxon>
        <taxon>Thalassiosirophycidae</taxon>
        <taxon>Stephanodiscales</taxon>
        <taxon>Stephanodiscaceae</taxon>
        <taxon>Cyclostephanos</taxon>
    </lineage>
</organism>
<feature type="compositionally biased region" description="Basic residues" evidence="2">
    <location>
        <begin position="51"/>
        <end position="60"/>
    </location>
</feature>
<sequence>MVMIDCAPDDAGRYDAADFAGQPSIEDNAPQTTSIDRGGAGEYSSPPRCDPRRRHSRSASRRVIEECRPTHPRLLRRRRRNTGHRLRGSTVDDAVMTAGLGQPSIVVRRMTTSRGKETTTKTAVPSTRGTPPILRPSHRRSLLPLMLSLLVVVLVFVVLLPSSDGVDYGPDVVEGSINNPLNQYCGVNLEEAHRFCHLPVNESFPCPNGDADCPYNLPCWTLEEPCTMPPTPGPTPTPTVSSLPMITATIMPTDSPPPTFSPPTWSPITAISADPRDHYFCGLGFDNLFDCAVPCPNGTPADCPSNQLCYFNTPCDARLIGKEVEVEEAQAEAEAEAAVVEEEQVEEDAVEQQDLSNQKFCGFDVNDALGNCTRDRHCPLGDECPPPQFCYVVNCLASEMPPNPPTVSPQPSVIIAPQIPSSPSLLPLSSPSPTSPPLAADDIRNFYWCGIDWADASTRCYLPCLTGSHAECGKGEQCFANVNCRVDEEEDDEESDGRTPSPDGGTWSPTATSSPSSLAAVEDENAILSAERTPSPDGSTWSPTTTPPPMALASDETFLPTASPILADDMRNFFFCGKNWTDASTRCHKRCMSSLHTECDDDEECFAQADCDGVLTPAPTSLAPIGPPTMSPAPTVSPASTNAPTEPAPTFPPVPDLSENPTTPYPSDEASMGPTIALSSLDPTFNSIPTISGIPTATEAEFDTDAPVASSNSPTFVNADDLEFDPDDPAGYFFCGTDWNHAITECPHRCPSGEGSECPDDMFCYAFTPCEGVGGKVKPTWEPTPYPISSAPTTTEEYWAKKNDEMNAESSTPPQYSWTESPTPKLSYAPTEDQCRGQPCDYKGECRSALGFCGEGIVYCNSKSSWVPDCGGGGQLSLLDKEKVTSDNNAVPTTSPVSLWEAWVADRDDSATGEEGDGWYDSNGNGTSHGNETGEVIVPGADWDNWAVSEWSDRNSSMKWGYLHPYTAGLWAIILCPMALL</sequence>
<reference evidence="4 5" key="1">
    <citation type="submission" date="2024-10" db="EMBL/GenBank/DDBJ databases">
        <title>Updated reference genomes for cyclostephanoid diatoms.</title>
        <authorList>
            <person name="Roberts W.R."/>
            <person name="Alverson A.J."/>
        </authorList>
    </citation>
    <scope>NUCLEOTIDE SEQUENCE [LARGE SCALE GENOMIC DNA]</scope>
    <source>
        <strain evidence="4 5">AJA228-03</strain>
    </source>
</reference>
<dbReference type="Proteomes" id="UP001530377">
    <property type="component" value="Unassembled WGS sequence"/>
</dbReference>
<feature type="region of interest" description="Disordered" evidence="2">
    <location>
        <begin position="909"/>
        <end position="933"/>
    </location>
</feature>
<keyword evidence="3" id="KW-0472">Membrane</keyword>
<keyword evidence="1" id="KW-0945">Host-virus interaction</keyword>
<accession>A0ABD3RSC7</accession>
<feature type="region of interest" description="Disordered" evidence="2">
    <location>
        <begin position="15"/>
        <end position="61"/>
    </location>
</feature>
<dbReference type="PANTHER" id="PTHR13037">
    <property type="entry name" value="FORMIN"/>
    <property type="match status" value="1"/>
</dbReference>
<feature type="region of interest" description="Disordered" evidence="2">
    <location>
        <begin position="622"/>
        <end position="671"/>
    </location>
</feature>
<evidence type="ECO:0000256" key="1">
    <source>
        <dbReference type="ARBA" id="ARBA00022581"/>
    </source>
</evidence>
<evidence type="ECO:0008006" key="6">
    <source>
        <dbReference type="Google" id="ProtNLM"/>
    </source>
</evidence>
<proteinExistence type="predicted"/>
<evidence type="ECO:0000313" key="4">
    <source>
        <dbReference type="EMBL" id="KAL3815847.1"/>
    </source>
</evidence>
<dbReference type="EMBL" id="JALLPB020000179">
    <property type="protein sequence ID" value="KAL3815847.1"/>
    <property type="molecule type" value="Genomic_DNA"/>
</dbReference>
<feature type="region of interest" description="Disordered" evidence="2">
    <location>
        <begin position="112"/>
        <end position="135"/>
    </location>
</feature>